<evidence type="ECO:0000313" key="10">
    <source>
        <dbReference type="Proteomes" id="UP000602198"/>
    </source>
</evidence>
<dbReference type="Proteomes" id="UP000602198">
    <property type="component" value="Unassembled WGS sequence"/>
</dbReference>
<dbReference type="Gene3D" id="1.10.510.10">
    <property type="entry name" value="Transferase(Phosphotransferase) domain 1"/>
    <property type="match status" value="1"/>
</dbReference>
<dbReference type="InterPro" id="IPR000719">
    <property type="entry name" value="Prot_kinase_dom"/>
</dbReference>
<keyword evidence="4" id="KW-0547">Nucleotide-binding</keyword>
<dbReference type="EMBL" id="JAERRJ010000008">
    <property type="protein sequence ID" value="MBL1076935.1"/>
    <property type="molecule type" value="Genomic_DNA"/>
</dbReference>
<evidence type="ECO:0000256" key="2">
    <source>
        <dbReference type="ARBA" id="ARBA00022527"/>
    </source>
</evidence>
<keyword evidence="7" id="KW-0472">Membrane</keyword>
<dbReference type="PROSITE" id="PS00108">
    <property type="entry name" value="PROTEIN_KINASE_ST"/>
    <property type="match status" value="1"/>
</dbReference>
<evidence type="ECO:0000256" key="7">
    <source>
        <dbReference type="SAM" id="Phobius"/>
    </source>
</evidence>
<dbReference type="InterPro" id="IPR011009">
    <property type="entry name" value="Kinase-like_dom_sf"/>
</dbReference>
<keyword evidence="5 9" id="KW-0418">Kinase</keyword>
<dbReference type="PANTHER" id="PTHR43289:SF6">
    <property type="entry name" value="SERINE_THREONINE-PROTEIN KINASE NEKL-3"/>
    <property type="match status" value="1"/>
</dbReference>
<keyword evidence="3" id="KW-0808">Transferase</keyword>
<dbReference type="InterPro" id="IPR008271">
    <property type="entry name" value="Ser/Thr_kinase_AS"/>
</dbReference>
<dbReference type="PROSITE" id="PS50011">
    <property type="entry name" value="PROTEIN_KINASE_DOM"/>
    <property type="match status" value="1"/>
</dbReference>
<proteinExistence type="predicted"/>
<dbReference type="PANTHER" id="PTHR43289">
    <property type="entry name" value="MITOGEN-ACTIVATED PROTEIN KINASE KINASE KINASE 20-RELATED"/>
    <property type="match status" value="1"/>
</dbReference>
<dbReference type="EC" id="2.7.11.1" evidence="1"/>
<keyword evidence="7" id="KW-0812">Transmembrane</keyword>
<sequence>MVVRPGEIFAGYRITGVLGAGGMGTVYLARHPRLPREDAVKVLLPAASADETFRARFLREAELAARLRHPNIVTIHDRGENAGCLWIAMQYVAGSDAAEVARSGELPVWRAVHIIEEAARGLDAAHAAGLLHRDVKPANILIAQGSAGPDRVLVTDFGIARAVGDSTALTEEGEVLATLAYAAPEQISAGTVDHRADVYALGGTLYYLLTGRTPFPRPTPATVMYAHLYEQAPRPSHEKPGVPGEFDAVIARAMAKNPADRYPSCGALAAAAAAALRGEREPDMPVRVEPLPPPRRGRRPVTVVAVVALVLAVIAGVVFWRRPFGETPAAPASAQPSPTVSNARPWSTYQFVVDAFPDLLPRTPFDTGYRGIHCTAFATTNEDKAQYGASPPLDKAQTLAALQCLGDRDPVTNLIVACYTARNPMPNTQGLVPFEGTPATETWTRATGSGSIMWGMSAMSGTLGGQVALYFDSTTRNHCQIAVFGDLVTGQDLRDGWWPNAPI</sequence>
<evidence type="ECO:0000256" key="6">
    <source>
        <dbReference type="ARBA" id="ARBA00022840"/>
    </source>
</evidence>
<keyword evidence="6" id="KW-0067">ATP-binding</keyword>
<dbReference type="SUPFAM" id="SSF56112">
    <property type="entry name" value="Protein kinase-like (PK-like)"/>
    <property type="match status" value="1"/>
</dbReference>
<name>A0ABS1MA66_9NOCA</name>
<evidence type="ECO:0000256" key="3">
    <source>
        <dbReference type="ARBA" id="ARBA00022679"/>
    </source>
</evidence>
<dbReference type="Gene3D" id="3.30.200.20">
    <property type="entry name" value="Phosphorylase Kinase, domain 1"/>
    <property type="match status" value="1"/>
</dbReference>
<dbReference type="Pfam" id="PF00069">
    <property type="entry name" value="Pkinase"/>
    <property type="match status" value="1"/>
</dbReference>
<dbReference type="CDD" id="cd14014">
    <property type="entry name" value="STKc_PknB_like"/>
    <property type="match status" value="1"/>
</dbReference>
<evidence type="ECO:0000256" key="4">
    <source>
        <dbReference type="ARBA" id="ARBA00022741"/>
    </source>
</evidence>
<accession>A0ABS1MA66</accession>
<feature type="domain" description="Protein kinase" evidence="8">
    <location>
        <begin position="12"/>
        <end position="276"/>
    </location>
</feature>
<reference evidence="9 10" key="1">
    <citation type="submission" date="2021-01" db="EMBL/GenBank/DDBJ databases">
        <title>WGS of actinomycetes isolated from Thailand.</title>
        <authorList>
            <person name="Thawai C."/>
        </authorList>
    </citation>
    <scope>NUCLEOTIDE SEQUENCE [LARGE SCALE GENOMIC DNA]</scope>
    <source>
        <strain evidence="9 10">LPG 2</strain>
    </source>
</reference>
<dbReference type="SMART" id="SM00220">
    <property type="entry name" value="S_TKc"/>
    <property type="match status" value="1"/>
</dbReference>
<evidence type="ECO:0000256" key="1">
    <source>
        <dbReference type="ARBA" id="ARBA00012513"/>
    </source>
</evidence>
<protein>
    <recommendedName>
        <fullName evidence="1">non-specific serine/threonine protein kinase</fullName>
        <ecNumber evidence="1">2.7.11.1</ecNumber>
    </recommendedName>
</protein>
<comment type="caution">
    <text evidence="9">The sequence shown here is derived from an EMBL/GenBank/DDBJ whole genome shotgun (WGS) entry which is preliminary data.</text>
</comment>
<keyword evidence="2 9" id="KW-0723">Serine/threonine-protein kinase</keyword>
<dbReference type="GO" id="GO:0004674">
    <property type="term" value="F:protein serine/threonine kinase activity"/>
    <property type="evidence" value="ECO:0007669"/>
    <property type="project" value="UniProtKB-KW"/>
</dbReference>
<feature type="transmembrane region" description="Helical" evidence="7">
    <location>
        <begin position="301"/>
        <end position="320"/>
    </location>
</feature>
<evidence type="ECO:0000313" key="9">
    <source>
        <dbReference type="EMBL" id="MBL1076935.1"/>
    </source>
</evidence>
<gene>
    <name evidence="9" type="ORF">JK358_21295</name>
</gene>
<evidence type="ECO:0000259" key="8">
    <source>
        <dbReference type="PROSITE" id="PS50011"/>
    </source>
</evidence>
<organism evidence="9 10">
    <name type="scientific">Nocardia acididurans</name>
    <dbReference type="NCBI Taxonomy" id="2802282"/>
    <lineage>
        <taxon>Bacteria</taxon>
        <taxon>Bacillati</taxon>
        <taxon>Actinomycetota</taxon>
        <taxon>Actinomycetes</taxon>
        <taxon>Mycobacteriales</taxon>
        <taxon>Nocardiaceae</taxon>
        <taxon>Nocardia</taxon>
    </lineage>
</organism>
<keyword evidence="10" id="KW-1185">Reference proteome</keyword>
<evidence type="ECO:0000256" key="5">
    <source>
        <dbReference type="ARBA" id="ARBA00022777"/>
    </source>
</evidence>
<keyword evidence="7" id="KW-1133">Transmembrane helix</keyword>